<evidence type="ECO:0000313" key="2">
    <source>
        <dbReference type="EMBL" id="KAL3394535.1"/>
    </source>
</evidence>
<dbReference type="PANTHER" id="PTHR36688">
    <property type="entry name" value="ENDO/EXONUCLEASE/PHOSPHATASE DOMAIN-CONTAINING PROTEIN"/>
    <property type="match status" value="1"/>
</dbReference>
<evidence type="ECO:0000259" key="1">
    <source>
        <dbReference type="PROSITE" id="PS50878"/>
    </source>
</evidence>
<reference evidence="2 3" key="1">
    <citation type="journal article" date="2024" name="bioRxiv">
        <title>A reference genome for Trichogramma kaykai: A tiny desert-dwelling parasitoid wasp with competing sex-ratio distorters.</title>
        <authorList>
            <person name="Culotta J."/>
            <person name="Lindsey A.R."/>
        </authorList>
    </citation>
    <scope>NUCLEOTIDE SEQUENCE [LARGE SCALE GENOMIC DNA]</scope>
    <source>
        <strain evidence="2 3">KSX58</strain>
    </source>
</reference>
<protein>
    <recommendedName>
        <fullName evidence="1">Reverse transcriptase domain-containing protein</fullName>
    </recommendedName>
</protein>
<evidence type="ECO:0000313" key="3">
    <source>
        <dbReference type="Proteomes" id="UP001627154"/>
    </source>
</evidence>
<keyword evidence="3" id="KW-1185">Reference proteome</keyword>
<accession>A0ABD2WNT4</accession>
<dbReference type="Gene3D" id="3.30.70.270">
    <property type="match status" value="1"/>
</dbReference>
<name>A0ABD2WNT4_9HYME</name>
<dbReference type="PANTHER" id="PTHR36688:SF1">
    <property type="entry name" value="ENDONUCLEASE_EXONUCLEASE_PHOSPHATASE DOMAIN-CONTAINING PROTEIN"/>
    <property type="match status" value="1"/>
</dbReference>
<dbReference type="InterPro" id="IPR000477">
    <property type="entry name" value="RT_dom"/>
</dbReference>
<dbReference type="Proteomes" id="UP001627154">
    <property type="component" value="Unassembled WGS sequence"/>
</dbReference>
<dbReference type="InterPro" id="IPR043128">
    <property type="entry name" value="Rev_trsase/Diguanyl_cyclase"/>
</dbReference>
<sequence length="542" mass="63970">MSNKTSSAWDEVPNIILKKLNNLCIRNYTIIFSNCTNNGYYPDIWKTAKLIVINKKPDQPTELDNLRPISMLPCISKIYERLIKNNILKFNNKHNIIPEHQFGFREGHSTIHAIQKLTADINWEFNRGNMTGAILVDLQKAFDSVWHHGLLFKLIKNNMDPHLLKLTYNLITNRKFKLTNNDTTNNNKTFTITKGLQQGTVNSPFLFNLYTADVTKSYGINKNTTNALTFADDLILYTSNNNMKTIEKNLQSIYNRIVKLYKDWKLKVNPSKCETILFRNNIREEKHHTQKNWRNFQIKDIINNTVIPHKRQVKYLGIIFDDLLRFNIHVKLQLKKASNAFKTLHNLFYTPHLGSKAKIICYQCLIRPLLTYGCPIWYNMSVSAMEKLRLFERKILRACLNKYRTAESNYKKRINNFKILEMAMLPRIDTFIIYLIRNYIRQAISNKSNSLIFGPYYHNNLYLINALERGKAPPEAFKFLDDNHLIIDDDLKHCLFHIPRNNWNKSLPLSIFNKNYVYCRKLTSYDEELIAKFKYYVKEKKN</sequence>
<dbReference type="GO" id="GO:0071897">
    <property type="term" value="P:DNA biosynthetic process"/>
    <property type="evidence" value="ECO:0007669"/>
    <property type="project" value="UniProtKB-ARBA"/>
</dbReference>
<dbReference type="Pfam" id="PF00078">
    <property type="entry name" value="RVT_1"/>
    <property type="match status" value="1"/>
</dbReference>
<gene>
    <name evidence="2" type="ORF">TKK_011526</name>
</gene>
<dbReference type="AlphaFoldDB" id="A0ABD2WNT4"/>
<dbReference type="EMBL" id="JBJJXI010000092">
    <property type="protein sequence ID" value="KAL3394535.1"/>
    <property type="molecule type" value="Genomic_DNA"/>
</dbReference>
<feature type="domain" description="Reverse transcriptase" evidence="1">
    <location>
        <begin position="34"/>
        <end position="298"/>
    </location>
</feature>
<comment type="caution">
    <text evidence="2">The sequence shown here is derived from an EMBL/GenBank/DDBJ whole genome shotgun (WGS) entry which is preliminary data.</text>
</comment>
<dbReference type="InterPro" id="IPR043502">
    <property type="entry name" value="DNA/RNA_pol_sf"/>
</dbReference>
<dbReference type="SUPFAM" id="SSF56672">
    <property type="entry name" value="DNA/RNA polymerases"/>
    <property type="match status" value="1"/>
</dbReference>
<dbReference type="CDD" id="cd01650">
    <property type="entry name" value="RT_nLTR_like"/>
    <property type="match status" value="1"/>
</dbReference>
<proteinExistence type="predicted"/>
<dbReference type="InterPro" id="IPR052560">
    <property type="entry name" value="RdDP_mobile_element"/>
</dbReference>
<dbReference type="PROSITE" id="PS50878">
    <property type="entry name" value="RT_POL"/>
    <property type="match status" value="1"/>
</dbReference>
<organism evidence="2 3">
    <name type="scientific">Trichogramma kaykai</name>
    <dbReference type="NCBI Taxonomy" id="54128"/>
    <lineage>
        <taxon>Eukaryota</taxon>
        <taxon>Metazoa</taxon>
        <taxon>Ecdysozoa</taxon>
        <taxon>Arthropoda</taxon>
        <taxon>Hexapoda</taxon>
        <taxon>Insecta</taxon>
        <taxon>Pterygota</taxon>
        <taxon>Neoptera</taxon>
        <taxon>Endopterygota</taxon>
        <taxon>Hymenoptera</taxon>
        <taxon>Apocrita</taxon>
        <taxon>Proctotrupomorpha</taxon>
        <taxon>Chalcidoidea</taxon>
        <taxon>Trichogrammatidae</taxon>
        <taxon>Trichogramma</taxon>
    </lineage>
</organism>